<evidence type="ECO:0000313" key="2">
    <source>
        <dbReference type="EMBL" id="OGZ24254.1"/>
    </source>
</evidence>
<evidence type="ECO:0000313" key="3">
    <source>
        <dbReference type="Proteomes" id="UP000178647"/>
    </source>
</evidence>
<gene>
    <name evidence="2" type="ORF">A2896_00185</name>
</gene>
<dbReference type="EMBL" id="MHMH01000015">
    <property type="protein sequence ID" value="OGZ24254.1"/>
    <property type="molecule type" value="Genomic_DNA"/>
</dbReference>
<proteinExistence type="predicted"/>
<name>A0A1G2EEM4_9BACT</name>
<dbReference type="Gene3D" id="3.20.20.80">
    <property type="entry name" value="Glycosidases"/>
    <property type="match status" value="1"/>
</dbReference>
<protein>
    <recommendedName>
        <fullName evidence="1">Glycoside hydrolase family 2 catalytic domain-containing protein</fullName>
    </recommendedName>
</protein>
<comment type="caution">
    <text evidence="2">The sequence shown here is derived from an EMBL/GenBank/DDBJ whole genome shotgun (WGS) entry which is preliminary data.</text>
</comment>
<sequence length="331" mass="38903">MKKIFKKILIILAVLVLIFIGYFSTGSAPQALEIAWGVNFSQRHAEYLGLDWQETYLAFINDLGVKRIKIASQWDLIEPLEGEYHFRDLDWQIQKAQDAGVATLLVIGIKTGRWPECRIPDWAKYLTKANQQEKILRLIENIVLRYKDSSSVKYWQVENEPFFPFGDCPWQDKNFLKKEINLVKSLDPTRPVVISDSGEFSFWLTAAKLGDVVSTTLHRKVWFQEIKTYITYPLRPVFYWKKSQIIRRFFGKEVIGGELQAEPWCPQGISDCELFEQAKTMNPQLFKENIGFAQKTGLKEFYLWGSEWWYWLKEKQNKPEIWNEAKKLLTP</sequence>
<dbReference type="SUPFAM" id="SSF51445">
    <property type="entry name" value="(Trans)glycosidases"/>
    <property type="match status" value="1"/>
</dbReference>
<dbReference type="STRING" id="1801672.A2896_00185"/>
<reference evidence="2 3" key="1">
    <citation type="journal article" date="2016" name="Nat. Commun.">
        <title>Thousands of microbial genomes shed light on interconnected biogeochemical processes in an aquifer system.</title>
        <authorList>
            <person name="Anantharaman K."/>
            <person name="Brown C.T."/>
            <person name="Hug L.A."/>
            <person name="Sharon I."/>
            <person name="Castelle C.J."/>
            <person name="Probst A.J."/>
            <person name="Thomas B.C."/>
            <person name="Singh A."/>
            <person name="Wilkins M.J."/>
            <person name="Karaoz U."/>
            <person name="Brodie E.L."/>
            <person name="Williams K.H."/>
            <person name="Hubbard S.S."/>
            <person name="Banfield J.F."/>
        </authorList>
    </citation>
    <scope>NUCLEOTIDE SEQUENCE [LARGE SCALE GENOMIC DNA]</scope>
</reference>
<dbReference type="InterPro" id="IPR017853">
    <property type="entry name" value="GH"/>
</dbReference>
<dbReference type="GO" id="GO:0005975">
    <property type="term" value="P:carbohydrate metabolic process"/>
    <property type="evidence" value="ECO:0007669"/>
    <property type="project" value="InterPro"/>
</dbReference>
<dbReference type="Pfam" id="PF02836">
    <property type="entry name" value="Glyco_hydro_2_C"/>
    <property type="match status" value="1"/>
</dbReference>
<organism evidence="2 3">
    <name type="scientific">Candidatus Nealsonbacteria bacterium RIFCSPLOWO2_01_FULL_43_32</name>
    <dbReference type="NCBI Taxonomy" id="1801672"/>
    <lineage>
        <taxon>Bacteria</taxon>
        <taxon>Candidatus Nealsoniibacteriota</taxon>
    </lineage>
</organism>
<accession>A0A1G2EEM4</accession>
<evidence type="ECO:0000259" key="1">
    <source>
        <dbReference type="Pfam" id="PF02836"/>
    </source>
</evidence>
<feature type="domain" description="Glycoside hydrolase family 2 catalytic" evidence="1">
    <location>
        <begin position="126"/>
        <end position="197"/>
    </location>
</feature>
<dbReference type="GO" id="GO:0004553">
    <property type="term" value="F:hydrolase activity, hydrolyzing O-glycosyl compounds"/>
    <property type="evidence" value="ECO:0007669"/>
    <property type="project" value="InterPro"/>
</dbReference>
<dbReference type="InterPro" id="IPR006103">
    <property type="entry name" value="Glyco_hydro_2_cat"/>
</dbReference>
<dbReference type="AlphaFoldDB" id="A0A1G2EEM4"/>
<dbReference type="Proteomes" id="UP000178647">
    <property type="component" value="Unassembled WGS sequence"/>
</dbReference>